<dbReference type="InterPro" id="IPR011048">
    <property type="entry name" value="Haem_d1_sf"/>
</dbReference>
<dbReference type="InterPro" id="IPR015943">
    <property type="entry name" value="WD40/YVTN_repeat-like_dom_sf"/>
</dbReference>
<accession>A0ABQ5WVF6</accession>
<dbReference type="GeneID" id="76195890"/>
<evidence type="ECO:0000313" key="3">
    <source>
        <dbReference type="EMBL" id="GLQ66616.1"/>
    </source>
</evidence>
<dbReference type="PANTHER" id="PTHR30344">
    <property type="entry name" value="6-PHOSPHOGLUCONOLACTONASE-RELATED"/>
    <property type="match status" value="1"/>
</dbReference>
<dbReference type="EMBL" id="BSNV01000018">
    <property type="protein sequence ID" value="GLQ66616.1"/>
    <property type="molecule type" value="Genomic_DNA"/>
</dbReference>
<sequence length="366" mass="39709">MSQAEAQSYFAYVGCYTTPQRQARGKGISVFRVSERGRQWSLVQTIAAGDNPSFLAVDRTGRYLCAVHGDRSHISSYAIDRAAGTLFPVSANGTSGTNPVHLAFDPTNRFIVLANHWTSTVALLPFDEGTGEIGAVVDLVVLQGEPGPHRIEQHMAKPHQTVFDPSGRYVFVPDKGIDRIFSFCVQDGKLQPTKQGFVEARDGAGPRHIAFHPTRPFAYVANELDCTVVAYHFDPTDGSLKAFQWVSCFPETYTGNGRASEIEVIADGTFLVVSTRGADLLTTFEIEQETGFLQKAHSAPCGGKTPRFFTFLPSEKVILVANEGSDNIVGFDVDLSNGDVINSQLCAETESPSVICVLPAEKGVQV</sequence>
<dbReference type="InterPro" id="IPR050282">
    <property type="entry name" value="Cycloisomerase_2"/>
</dbReference>
<dbReference type="SUPFAM" id="SSF51004">
    <property type="entry name" value="C-terminal (heme d1) domain of cytochrome cd1-nitrite reductase"/>
    <property type="match status" value="1"/>
</dbReference>
<keyword evidence="2" id="KW-0119">Carbohydrate metabolism</keyword>
<name>A0ABQ5WVF6_9PROT</name>
<protein>
    <submittedName>
        <fullName evidence="3">6-phosphogluconolactonase</fullName>
    </submittedName>
</protein>
<gene>
    <name evidence="3" type="ORF">GCM10007870_22000</name>
</gene>
<evidence type="ECO:0000256" key="2">
    <source>
        <dbReference type="ARBA" id="ARBA00022526"/>
    </source>
</evidence>
<comment type="similarity">
    <text evidence="1">Belongs to the cycloisomerase 2 family.</text>
</comment>
<dbReference type="InterPro" id="IPR019405">
    <property type="entry name" value="Lactonase_7-beta_prop"/>
</dbReference>
<dbReference type="Pfam" id="PF10282">
    <property type="entry name" value="Lactonase"/>
    <property type="match status" value="1"/>
</dbReference>
<dbReference type="PANTHER" id="PTHR30344:SF1">
    <property type="entry name" value="6-PHOSPHOGLUCONOLACTONASE"/>
    <property type="match status" value="1"/>
</dbReference>
<keyword evidence="4" id="KW-1185">Reference proteome</keyword>
<keyword evidence="2" id="KW-0313">Glucose metabolism</keyword>
<reference evidence="4" key="1">
    <citation type="journal article" date="2019" name="Int. J. Syst. Evol. Microbiol.">
        <title>The Global Catalogue of Microorganisms (GCM) 10K type strain sequencing project: providing services to taxonomists for standard genome sequencing and annotation.</title>
        <authorList>
            <consortium name="The Broad Institute Genomics Platform"/>
            <consortium name="The Broad Institute Genome Sequencing Center for Infectious Disease"/>
            <person name="Wu L."/>
            <person name="Ma J."/>
        </authorList>
    </citation>
    <scope>NUCLEOTIDE SEQUENCE [LARGE SCALE GENOMIC DNA]</scope>
    <source>
        <strain evidence="4">NBRC 3266</strain>
    </source>
</reference>
<organism evidence="3 4">
    <name type="scientific">Gluconobacter kondonii</name>
    <dbReference type="NCBI Taxonomy" id="941463"/>
    <lineage>
        <taxon>Bacteria</taxon>
        <taxon>Pseudomonadati</taxon>
        <taxon>Pseudomonadota</taxon>
        <taxon>Alphaproteobacteria</taxon>
        <taxon>Acetobacterales</taxon>
        <taxon>Acetobacteraceae</taxon>
        <taxon>Gluconobacter</taxon>
    </lineage>
</organism>
<dbReference type="Gene3D" id="2.130.10.10">
    <property type="entry name" value="YVTN repeat-like/Quinoprotein amine dehydrogenase"/>
    <property type="match status" value="1"/>
</dbReference>
<proteinExistence type="inferred from homology"/>
<dbReference type="RefSeq" id="WP_099287572.1">
    <property type="nucleotide sequence ID" value="NZ_BEWP01000021.1"/>
</dbReference>
<comment type="caution">
    <text evidence="3">The sequence shown here is derived from an EMBL/GenBank/DDBJ whole genome shotgun (WGS) entry which is preliminary data.</text>
</comment>
<evidence type="ECO:0000256" key="1">
    <source>
        <dbReference type="ARBA" id="ARBA00005564"/>
    </source>
</evidence>
<evidence type="ECO:0000313" key="4">
    <source>
        <dbReference type="Proteomes" id="UP001156629"/>
    </source>
</evidence>
<dbReference type="Proteomes" id="UP001156629">
    <property type="component" value="Unassembled WGS sequence"/>
</dbReference>